<keyword evidence="4" id="KW-0029">Amino-acid transport</keyword>
<dbReference type="InterPro" id="IPR000709">
    <property type="entry name" value="Leu_Ile_Val-bd"/>
</dbReference>
<evidence type="ECO:0000256" key="4">
    <source>
        <dbReference type="ARBA" id="ARBA00022970"/>
    </source>
</evidence>
<dbReference type="PANTHER" id="PTHR30483">
    <property type="entry name" value="LEUCINE-SPECIFIC-BINDING PROTEIN"/>
    <property type="match status" value="1"/>
</dbReference>
<dbReference type="CDD" id="cd06347">
    <property type="entry name" value="PBP1_ABC_LivK_ligand_binding-like"/>
    <property type="match status" value="1"/>
</dbReference>
<gene>
    <name evidence="6" type="ORF">DSCOOX_15970</name>
</gene>
<dbReference type="Gene3D" id="3.40.50.2300">
    <property type="match status" value="2"/>
</dbReference>
<dbReference type="SUPFAM" id="SSF53822">
    <property type="entry name" value="Periplasmic binding protein-like I"/>
    <property type="match status" value="1"/>
</dbReference>
<sequence>MKAKKKKANQWMRKRVLVFGLLFVCLGGHLTLCRADAWITVGAVFAKSGEAAEDNLELLEAVRFAVNEVNANGGVHGKKIKLMEYDNHSTPIQSRLAAKKAVGDGVVAVIGASWSSHSLAMAPYLQKMKVPMISPDSTHPDVTRTGDYIFRACFVDSFQGHALARFARDKLNATTAVVVQNVTSNYSIGLSEIFQKHFTARGGNIAAVMNYKFQQTDFQDLLKPVARLDPDLLFVPGHAESGYIVRQAQIIGIRAKMLGGDGWPYRQFYANGGQDLKEGYYSAHWSKDLDTQKTKVFIRGYEHVYDVTDFAAISYDAAMLLFDAIKRAASISRSAIRDALAATKDFDGVTGKISMDKNGDPLKQVVIMKITDGRPALLMTIPPD</sequence>
<dbReference type="PRINTS" id="PR00337">
    <property type="entry name" value="LEUILEVALBP"/>
</dbReference>
<evidence type="ECO:0000256" key="2">
    <source>
        <dbReference type="ARBA" id="ARBA00022448"/>
    </source>
</evidence>
<keyword evidence="7" id="KW-1185">Reference proteome</keyword>
<dbReference type="InterPro" id="IPR028081">
    <property type="entry name" value="Leu-bd"/>
</dbReference>
<dbReference type="InterPro" id="IPR051010">
    <property type="entry name" value="BCAA_transport"/>
</dbReference>
<dbReference type="Pfam" id="PF13458">
    <property type="entry name" value="Peripla_BP_6"/>
    <property type="match status" value="1"/>
</dbReference>
<dbReference type="AlphaFoldDB" id="A0A5K8A7C5"/>
<proteinExistence type="inferred from homology"/>
<dbReference type="GO" id="GO:0006865">
    <property type="term" value="P:amino acid transport"/>
    <property type="evidence" value="ECO:0007669"/>
    <property type="project" value="UniProtKB-KW"/>
</dbReference>
<keyword evidence="3" id="KW-0732">Signal</keyword>
<protein>
    <submittedName>
        <fullName evidence="6">Ethanolamine utilization protein EutJ</fullName>
    </submittedName>
</protein>
<dbReference type="Proteomes" id="UP000422108">
    <property type="component" value="Chromosome"/>
</dbReference>
<dbReference type="PANTHER" id="PTHR30483:SF6">
    <property type="entry name" value="PERIPLASMIC BINDING PROTEIN OF ABC TRANSPORTER FOR NATURAL AMINO ACIDS"/>
    <property type="match status" value="1"/>
</dbReference>
<evidence type="ECO:0000256" key="3">
    <source>
        <dbReference type="ARBA" id="ARBA00022729"/>
    </source>
</evidence>
<evidence type="ECO:0000313" key="6">
    <source>
        <dbReference type="EMBL" id="BBO88417.1"/>
    </source>
</evidence>
<name>A0A5K8A7C5_9BACT</name>
<evidence type="ECO:0000259" key="5">
    <source>
        <dbReference type="Pfam" id="PF13458"/>
    </source>
</evidence>
<keyword evidence="2" id="KW-0813">Transport</keyword>
<evidence type="ECO:0000256" key="1">
    <source>
        <dbReference type="ARBA" id="ARBA00010062"/>
    </source>
</evidence>
<evidence type="ECO:0000313" key="7">
    <source>
        <dbReference type="Proteomes" id="UP000422108"/>
    </source>
</evidence>
<dbReference type="EMBL" id="AP021879">
    <property type="protein sequence ID" value="BBO88417.1"/>
    <property type="molecule type" value="Genomic_DNA"/>
</dbReference>
<organism evidence="6 7">
    <name type="scientific">Desulfosarcina ovata subsp. ovata</name>
    <dbReference type="NCBI Taxonomy" id="2752305"/>
    <lineage>
        <taxon>Bacteria</taxon>
        <taxon>Pseudomonadati</taxon>
        <taxon>Thermodesulfobacteriota</taxon>
        <taxon>Desulfobacteria</taxon>
        <taxon>Desulfobacterales</taxon>
        <taxon>Desulfosarcinaceae</taxon>
        <taxon>Desulfosarcina</taxon>
    </lineage>
</organism>
<dbReference type="RefSeq" id="WP_155309731.1">
    <property type="nucleotide sequence ID" value="NZ_AP021879.1"/>
</dbReference>
<comment type="similarity">
    <text evidence="1">Belongs to the leucine-binding protein family.</text>
</comment>
<feature type="domain" description="Leucine-binding protein" evidence="5">
    <location>
        <begin position="39"/>
        <end position="373"/>
    </location>
</feature>
<dbReference type="InterPro" id="IPR028082">
    <property type="entry name" value="Peripla_BP_I"/>
</dbReference>
<reference evidence="6 7" key="1">
    <citation type="submission" date="2019-11" db="EMBL/GenBank/DDBJ databases">
        <title>Comparative genomics of hydrocarbon-degrading Desulfosarcina strains.</title>
        <authorList>
            <person name="Watanabe M."/>
            <person name="Kojima H."/>
            <person name="Fukui M."/>
        </authorList>
    </citation>
    <scope>NUCLEOTIDE SEQUENCE [LARGE SCALE GENOMIC DNA]</scope>
    <source>
        <strain evidence="7">oXyS1</strain>
    </source>
</reference>
<accession>A0A5K8A7C5</accession>